<feature type="region of interest" description="Disordered" evidence="2">
    <location>
        <begin position="64"/>
        <end position="83"/>
    </location>
</feature>
<dbReference type="PROSITE" id="PS50206">
    <property type="entry name" value="RHODANESE_3"/>
    <property type="match status" value="1"/>
</dbReference>
<sequence>MASKRVADSLAQYSRRLSSSPTARYPSQSLRSSRLSTSVPVFLASNPARTQMPLRQPKRHFITSFSARKDQTSSSTNSPQQSRLYTFDDIQALSSAPSPNRILIDVREPSELQATGKIPNSKNLPITSAADGFFLPAEEFEERFGFEKPGEEDEVIFYCKAGVRSRAAARLAGQAGFGGTVGEYPGSWVEWSEKGGEVERVK</sequence>
<dbReference type="AlphaFoldDB" id="A0A0D2DLG2"/>
<feature type="compositionally biased region" description="Low complexity" evidence="2">
    <location>
        <begin position="72"/>
        <end position="82"/>
    </location>
</feature>
<dbReference type="HOGENOM" id="CLU_089574_0_0_1"/>
<dbReference type="SMART" id="SM00450">
    <property type="entry name" value="RHOD"/>
    <property type="match status" value="1"/>
</dbReference>
<dbReference type="STRING" id="5601.A0A0D2DLG2"/>
<name>A0A0D2DLG2_9EURO</name>
<feature type="compositionally biased region" description="Low complexity" evidence="2">
    <location>
        <begin position="27"/>
        <end position="36"/>
    </location>
</feature>
<evidence type="ECO:0000313" key="5">
    <source>
        <dbReference type="Proteomes" id="UP000054266"/>
    </source>
</evidence>
<dbReference type="GO" id="GO:0004792">
    <property type="term" value="F:thiosulfate-cyanide sulfurtransferase activity"/>
    <property type="evidence" value="ECO:0007669"/>
    <property type="project" value="InterPro"/>
</dbReference>
<evidence type="ECO:0000256" key="1">
    <source>
        <dbReference type="RuleBase" id="RU000507"/>
    </source>
</evidence>
<dbReference type="PROSITE" id="PS00683">
    <property type="entry name" value="RHODANESE_2"/>
    <property type="match status" value="1"/>
</dbReference>
<organism evidence="4 5">
    <name type="scientific">Phialophora macrospora</name>
    <dbReference type="NCBI Taxonomy" id="1851006"/>
    <lineage>
        <taxon>Eukaryota</taxon>
        <taxon>Fungi</taxon>
        <taxon>Dikarya</taxon>
        <taxon>Ascomycota</taxon>
        <taxon>Pezizomycotina</taxon>
        <taxon>Eurotiomycetes</taxon>
        <taxon>Chaetothyriomycetidae</taxon>
        <taxon>Chaetothyriales</taxon>
        <taxon>Herpotrichiellaceae</taxon>
        <taxon>Phialophora</taxon>
    </lineage>
</organism>
<keyword evidence="5" id="KW-1185">Reference proteome</keyword>
<dbReference type="Gene3D" id="3.40.250.10">
    <property type="entry name" value="Rhodanese-like domain"/>
    <property type="match status" value="1"/>
</dbReference>
<dbReference type="SUPFAM" id="SSF52821">
    <property type="entry name" value="Rhodanese/Cell cycle control phosphatase"/>
    <property type="match status" value="1"/>
</dbReference>
<dbReference type="InterPro" id="IPR001307">
    <property type="entry name" value="Thiosulphate_STrfase_CS"/>
</dbReference>
<dbReference type="InterPro" id="IPR001763">
    <property type="entry name" value="Rhodanese-like_dom"/>
</dbReference>
<dbReference type="Pfam" id="PF00581">
    <property type="entry name" value="Rhodanese"/>
    <property type="match status" value="1"/>
</dbReference>
<dbReference type="EMBL" id="KN846962">
    <property type="protein sequence ID" value="KIW63242.1"/>
    <property type="molecule type" value="Genomic_DNA"/>
</dbReference>
<reference evidence="4 5" key="1">
    <citation type="submission" date="2015-01" db="EMBL/GenBank/DDBJ databases">
        <title>The Genome Sequence of Capronia semiimmersa CBS27337.</title>
        <authorList>
            <consortium name="The Broad Institute Genomics Platform"/>
            <person name="Cuomo C."/>
            <person name="de Hoog S."/>
            <person name="Gorbushina A."/>
            <person name="Stielow B."/>
            <person name="Teixiera M."/>
            <person name="Abouelleil A."/>
            <person name="Chapman S.B."/>
            <person name="Priest M."/>
            <person name="Young S.K."/>
            <person name="Wortman J."/>
            <person name="Nusbaum C."/>
            <person name="Birren B."/>
        </authorList>
    </citation>
    <scope>NUCLEOTIDE SEQUENCE [LARGE SCALE GENOMIC DNA]</scope>
    <source>
        <strain evidence="4 5">CBS 27337</strain>
    </source>
</reference>
<feature type="compositionally biased region" description="Polar residues" evidence="2">
    <location>
        <begin position="11"/>
        <end position="26"/>
    </location>
</feature>
<dbReference type="InterPro" id="IPR036873">
    <property type="entry name" value="Rhodanese-like_dom_sf"/>
</dbReference>
<feature type="domain" description="Rhodanese" evidence="3">
    <location>
        <begin position="97"/>
        <end position="200"/>
    </location>
</feature>
<keyword evidence="1" id="KW-0808">Transferase</keyword>
<dbReference type="GO" id="GO:0005739">
    <property type="term" value="C:mitochondrion"/>
    <property type="evidence" value="ECO:0007669"/>
    <property type="project" value="TreeGrafter"/>
</dbReference>
<dbReference type="PANTHER" id="PTHR44086:SF10">
    <property type="entry name" value="THIOSULFATE SULFURTRANSFERASE_RHODANESE-LIKE DOMAIN-CONTAINING PROTEIN 3"/>
    <property type="match status" value="1"/>
</dbReference>
<dbReference type="PANTHER" id="PTHR44086">
    <property type="entry name" value="THIOSULFATE SULFURTRANSFERASE RDL2, MITOCHONDRIAL-RELATED"/>
    <property type="match status" value="1"/>
</dbReference>
<proteinExistence type="predicted"/>
<protein>
    <recommendedName>
        <fullName evidence="1">Sulfurtransferase</fullName>
    </recommendedName>
</protein>
<evidence type="ECO:0000259" key="3">
    <source>
        <dbReference type="PROSITE" id="PS50206"/>
    </source>
</evidence>
<evidence type="ECO:0000256" key="2">
    <source>
        <dbReference type="SAM" id="MobiDB-lite"/>
    </source>
</evidence>
<evidence type="ECO:0000313" key="4">
    <source>
        <dbReference type="EMBL" id="KIW63242.1"/>
    </source>
</evidence>
<gene>
    <name evidence="4" type="ORF">PV04_10105</name>
</gene>
<accession>A0A0D2DLG2</accession>
<feature type="region of interest" description="Disordered" evidence="2">
    <location>
        <begin position="1"/>
        <end position="36"/>
    </location>
</feature>
<dbReference type="Proteomes" id="UP000054266">
    <property type="component" value="Unassembled WGS sequence"/>
</dbReference>